<reference evidence="2" key="1">
    <citation type="submission" date="2018-05" db="EMBL/GenBank/DDBJ databases">
        <authorList>
            <person name="Lanie J.A."/>
            <person name="Ng W.-L."/>
            <person name="Kazmierczak K.M."/>
            <person name="Andrzejewski T.M."/>
            <person name="Davidsen T.M."/>
            <person name="Wayne K.J."/>
            <person name="Tettelin H."/>
            <person name="Glass J.I."/>
            <person name="Rusch D."/>
            <person name="Podicherti R."/>
            <person name="Tsui H.-C.T."/>
            <person name="Winkler M.E."/>
        </authorList>
    </citation>
    <scope>NUCLEOTIDE SEQUENCE</scope>
</reference>
<accession>A0A382T9S9</accession>
<feature type="region of interest" description="Disordered" evidence="1">
    <location>
        <begin position="1"/>
        <end position="21"/>
    </location>
</feature>
<protein>
    <submittedName>
        <fullName evidence="2">Uncharacterized protein</fullName>
    </submittedName>
</protein>
<organism evidence="2">
    <name type="scientific">marine metagenome</name>
    <dbReference type="NCBI Taxonomy" id="408172"/>
    <lineage>
        <taxon>unclassified sequences</taxon>
        <taxon>metagenomes</taxon>
        <taxon>ecological metagenomes</taxon>
    </lineage>
</organism>
<dbReference type="AlphaFoldDB" id="A0A382T9S9"/>
<evidence type="ECO:0000256" key="1">
    <source>
        <dbReference type="SAM" id="MobiDB-lite"/>
    </source>
</evidence>
<dbReference type="EMBL" id="UINC01134600">
    <property type="protein sequence ID" value="SVD18237.1"/>
    <property type="molecule type" value="Genomic_DNA"/>
</dbReference>
<name>A0A382T9S9_9ZZZZ</name>
<evidence type="ECO:0000313" key="2">
    <source>
        <dbReference type="EMBL" id="SVD18237.1"/>
    </source>
</evidence>
<feature type="non-terminal residue" evidence="2">
    <location>
        <position position="79"/>
    </location>
</feature>
<proteinExistence type="predicted"/>
<gene>
    <name evidence="2" type="ORF">METZ01_LOCUS371091</name>
</gene>
<sequence>MARKRNQRTAPKGTPKRTRSALLGEERNGIPSWLPPVLYAGLTIFLFRDFIFSQEMLYGSDTIALGYMAREFYANAVKG</sequence>